<reference evidence="1 2" key="1">
    <citation type="submission" date="2020-09" db="EMBL/GenBank/DDBJ databases">
        <title>De no assembly of potato wild relative species, Solanum commersonii.</title>
        <authorList>
            <person name="Cho K."/>
        </authorList>
    </citation>
    <scope>NUCLEOTIDE SEQUENCE [LARGE SCALE GENOMIC DNA]</scope>
    <source>
        <strain evidence="1">LZ3.2</strain>
        <tissue evidence="1">Leaf</tissue>
    </source>
</reference>
<keyword evidence="2" id="KW-1185">Reference proteome</keyword>
<dbReference type="AlphaFoldDB" id="A0A9J5ZHB1"/>
<evidence type="ECO:0000313" key="2">
    <source>
        <dbReference type="Proteomes" id="UP000824120"/>
    </source>
</evidence>
<comment type="caution">
    <text evidence="1">The sequence shown here is derived from an EMBL/GenBank/DDBJ whole genome shotgun (WGS) entry which is preliminary data.</text>
</comment>
<accession>A0A9J5ZHB1</accession>
<organism evidence="1 2">
    <name type="scientific">Solanum commersonii</name>
    <name type="common">Commerson's wild potato</name>
    <name type="synonym">Commerson's nightshade</name>
    <dbReference type="NCBI Taxonomy" id="4109"/>
    <lineage>
        <taxon>Eukaryota</taxon>
        <taxon>Viridiplantae</taxon>
        <taxon>Streptophyta</taxon>
        <taxon>Embryophyta</taxon>
        <taxon>Tracheophyta</taxon>
        <taxon>Spermatophyta</taxon>
        <taxon>Magnoliopsida</taxon>
        <taxon>eudicotyledons</taxon>
        <taxon>Gunneridae</taxon>
        <taxon>Pentapetalae</taxon>
        <taxon>asterids</taxon>
        <taxon>lamiids</taxon>
        <taxon>Solanales</taxon>
        <taxon>Solanaceae</taxon>
        <taxon>Solanoideae</taxon>
        <taxon>Solaneae</taxon>
        <taxon>Solanum</taxon>
    </lineage>
</organism>
<name>A0A9J5ZHB1_SOLCO</name>
<dbReference type="EMBL" id="JACXVP010000004">
    <property type="protein sequence ID" value="KAG5612315.1"/>
    <property type="molecule type" value="Genomic_DNA"/>
</dbReference>
<proteinExistence type="predicted"/>
<sequence length="88" mass="9823">MTGKFQEWFNYLKLLSLESFQGLKVRMDGLGWNGNSKGAYKVSSGYKLLNVTALQEQHLAMKTNLESPNTSEGGMLLMVVSKRGSFET</sequence>
<dbReference type="Proteomes" id="UP000824120">
    <property type="component" value="Chromosome 4"/>
</dbReference>
<evidence type="ECO:0000313" key="1">
    <source>
        <dbReference type="EMBL" id="KAG5612315.1"/>
    </source>
</evidence>
<protein>
    <submittedName>
        <fullName evidence="1">Uncharacterized protein</fullName>
    </submittedName>
</protein>
<gene>
    <name evidence="1" type="ORF">H5410_023596</name>
</gene>